<evidence type="ECO:0000256" key="8">
    <source>
        <dbReference type="ARBA" id="ARBA00032018"/>
    </source>
</evidence>
<comment type="similarity">
    <text evidence="2">Belongs to the Mediator complex subunit 19 family.</text>
</comment>
<comment type="subcellular location">
    <subcellularLocation>
        <location evidence="1">Nucleus</location>
    </subcellularLocation>
</comment>
<sequence>MDSTNTNAVAGPSNLRNSSPHPDSPSRHIAVPDSHFEPISLFLPPTEGHPPFPAYIQSTQDLLGQFHLHEAYDTYVRPFVNTPQDPAAANAIATSPTTSGANGAGVDKGKGKEIVPPSIAQTPAQDAQDPDDDEGGKGEKKKKNSYKHLIKGVPGKHSMKKDDYLTTLIQVPPKQRVRISEFDSRTQRDAFTVSLEGLKGWNPSALVLASAQAREDKKKRRELKRLAKAQITAQSQAPTQQSSPAASTPIQAPVPTSAASSSFSPSAPTPARPSAVSSTPKPTGTPTPRTHPSAATAAPTATRPNSTKPGLPPVQIPPPGLRVSTPLRTATPTGPHPLSAPPLSASSIAPPTSAPNIAPTTPRGKKRERDETPLLPLA</sequence>
<dbReference type="AlphaFoldDB" id="A0A8H5MF48"/>
<feature type="region of interest" description="Disordered" evidence="9">
    <location>
        <begin position="212"/>
        <end position="378"/>
    </location>
</feature>
<dbReference type="InterPro" id="IPR013942">
    <property type="entry name" value="Mediator_Med19_fun"/>
</dbReference>
<keyword evidence="5" id="KW-0010">Activator</keyword>
<evidence type="ECO:0000313" key="10">
    <source>
        <dbReference type="EMBL" id="KAF5391672.1"/>
    </source>
</evidence>
<organism evidence="10 11">
    <name type="scientific">Collybiopsis confluens</name>
    <dbReference type="NCBI Taxonomy" id="2823264"/>
    <lineage>
        <taxon>Eukaryota</taxon>
        <taxon>Fungi</taxon>
        <taxon>Dikarya</taxon>
        <taxon>Basidiomycota</taxon>
        <taxon>Agaricomycotina</taxon>
        <taxon>Agaricomycetes</taxon>
        <taxon>Agaricomycetidae</taxon>
        <taxon>Agaricales</taxon>
        <taxon>Marasmiineae</taxon>
        <taxon>Omphalotaceae</taxon>
        <taxon>Collybiopsis</taxon>
    </lineage>
</organism>
<feature type="compositionally biased region" description="Pro residues" evidence="9">
    <location>
        <begin position="310"/>
        <end position="320"/>
    </location>
</feature>
<evidence type="ECO:0000256" key="6">
    <source>
        <dbReference type="ARBA" id="ARBA00023163"/>
    </source>
</evidence>
<proteinExistence type="inferred from homology"/>
<evidence type="ECO:0000256" key="3">
    <source>
        <dbReference type="ARBA" id="ARBA00019615"/>
    </source>
</evidence>
<feature type="compositionally biased region" description="Low complexity" evidence="9">
    <location>
        <begin position="228"/>
        <end position="266"/>
    </location>
</feature>
<dbReference type="GO" id="GO:0070847">
    <property type="term" value="C:core mediator complex"/>
    <property type="evidence" value="ECO:0007669"/>
    <property type="project" value="TreeGrafter"/>
</dbReference>
<keyword evidence="11" id="KW-1185">Reference proteome</keyword>
<name>A0A8H5MF48_9AGAR</name>
<accession>A0A8H5MF48</accession>
<evidence type="ECO:0000256" key="2">
    <source>
        <dbReference type="ARBA" id="ARBA00009259"/>
    </source>
</evidence>
<dbReference type="GO" id="GO:0006357">
    <property type="term" value="P:regulation of transcription by RNA polymerase II"/>
    <property type="evidence" value="ECO:0007669"/>
    <property type="project" value="InterPro"/>
</dbReference>
<feature type="region of interest" description="Disordered" evidence="9">
    <location>
        <begin position="90"/>
        <end position="158"/>
    </location>
</feature>
<evidence type="ECO:0000313" key="11">
    <source>
        <dbReference type="Proteomes" id="UP000518752"/>
    </source>
</evidence>
<dbReference type="PANTHER" id="PTHR28270">
    <property type="entry name" value="MEDIATOR OF RNA POLYMERASE II TRANSCRIPTION SUBUNIT 19"/>
    <property type="match status" value="1"/>
</dbReference>
<keyword evidence="4" id="KW-0805">Transcription regulation</keyword>
<feature type="region of interest" description="Disordered" evidence="9">
    <location>
        <begin position="1"/>
        <end position="31"/>
    </location>
</feature>
<evidence type="ECO:0000256" key="1">
    <source>
        <dbReference type="ARBA" id="ARBA00004123"/>
    </source>
</evidence>
<dbReference type="EMBL" id="JAACJN010000009">
    <property type="protein sequence ID" value="KAF5391672.1"/>
    <property type="molecule type" value="Genomic_DNA"/>
</dbReference>
<protein>
    <recommendedName>
        <fullName evidence="3">Mediator of RNA polymerase II transcription subunit 19</fullName>
    </recommendedName>
    <alternativeName>
        <fullName evidence="8">Mediator complex subunit 19</fullName>
    </alternativeName>
</protein>
<feature type="compositionally biased region" description="Polar residues" evidence="9">
    <location>
        <begin position="92"/>
        <end position="101"/>
    </location>
</feature>
<keyword evidence="7" id="KW-0539">Nucleus</keyword>
<comment type="caution">
    <text evidence="10">The sequence shown here is derived from an EMBL/GenBank/DDBJ whole genome shotgun (WGS) entry which is preliminary data.</text>
</comment>
<evidence type="ECO:0000256" key="7">
    <source>
        <dbReference type="ARBA" id="ARBA00023242"/>
    </source>
</evidence>
<evidence type="ECO:0000256" key="4">
    <source>
        <dbReference type="ARBA" id="ARBA00023015"/>
    </source>
</evidence>
<feature type="compositionally biased region" description="Basic residues" evidence="9">
    <location>
        <begin position="139"/>
        <end position="150"/>
    </location>
</feature>
<reference evidence="10 11" key="1">
    <citation type="journal article" date="2020" name="ISME J.">
        <title>Uncovering the hidden diversity of litter-decomposition mechanisms in mushroom-forming fungi.</title>
        <authorList>
            <person name="Floudas D."/>
            <person name="Bentzer J."/>
            <person name="Ahren D."/>
            <person name="Johansson T."/>
            <person name="Persson P."/>
            <person name="Tunlid A."/>
        </authorList>
    </citation>
    <scope>NUCLEOTIDE SEQUENCE [LARGE SCALE GENOMIC DNA]</scope>
    <source>
        <strain evidence="10 11">CBS 406.79</strain>
    </source>
</reference>
<dbReference type="PANTHER" id="PTHR28270:SF1">
    <property type="entry name" value="MEDIATOR OF RNA POLYMERASE II TRANSCRIPTION SUBUNIT 19"/>
    <property type="match status" value="1"/>
</dbReference>
<dbReference type="GO" id="GO:0016592">
    <property type="term" value="C:mediator complex"/>
    <property type="evidence" value="ECO:0007669"/>
    <property type="project" value="InterPro"/>
</dbReference>
<dbReference type="Proteomes" id="UP000518752">
    <property type="component" value="Unassembled WGS sequence"/>
</dbReference>
<keyword evidence="6" id="KW-0804">Transcription</keyword>
<dbReference type="OrthoDB" id="2160599at2759"/>
<feature type="compositionally biased region" description="Low complexity" evidence="9">
    <location>
        <begin position="341"/>
        <end position="362"/>
    </location>
</feature>
<feature type="compositionally biased region" description="Basic residues" evidence="9">
    <location>
        <begin position="217"/>
        <end position="227"/>
    </location>
</feature>
<evidence type="ECO:0000256" key="5">
    <source>
        <dbReference type="ARBA" id="ARBA00023159"/>
    </source>
</evidence>
<feature type="compositionally biased region" description="Low complexity" evidence="9">
    <location>
        <begin position="272"/>
        <end position="309"/>
    </location>
</feature>
<dbReference type="GO" id="GO:0003712">
    <property type="term" value="F:transcription coregulator activity"/>
    <property type="evidence" value="ECO:0007669"/>
    <property type="project" value="InterPro"/>
</dbReference>
<gene>
    <name evidence="10" type="ORF">D9757_002379</name>
</gene>
<feature type="compositionally biased region" description="Polar residues" evidence="9">
    <location>
        <begin position="1"/>
        <end position="21"/>
    </location>
</feature>
<evidence type="ECO:0000256" key="9">
    <source>
        <dbReference type="SAM" id="MobiDB-lite"/>
    </source>
</evidence>